<keyword evidence="3" id="KW-1185">Reference proteome</keyword>
<sequence>MNKTYCLAGVLSLLLATSASAQEFGWSAELGANLAHSGGTSEPTVNGAVELTFGGAFVGAEFETLYQDPTDNAEFTLSLGYGAELAPDVALTGTYARTYLDNSGFDSHEVGLALDFPIMDRTSGTFEVVRDLTARATDVSFGAEFEANDRFTYSALVGHDGADVYGEAGVSYAFNEMTSASLLIEVAEGAKPTINLGLTIALGS</sequence>
<protein>
    <recommendedName>
        <fullName evidence="4">Outer membrane protein beta-barrel domain-containing protein</fullName>
    </recommendedName>
</protein>
<dbReference type="RefSeq" id="WP_116557107.1">
    <property type="nucleotide sequence ID" value="NZ_QDKM01000001.1"/>
</dbReference>
<evidence type="ECO:0000313" key="2">
    <source>
        <dbReference type="EMBL" id="PVH30686.1"/>
    </source>
</evidence>
<organism evidence="2 3">
    <name type="scientific">Pararhodobacter oceanensis</name>
    <dbReference type="NCBI Taxonomy" id="2172121"/>
    <lineage>
        <taxon>Bacteria</taxon>
        <taxon>Pseudomonadati</taxon>
        <taxon>Pseudomonadota</taxon>
        <taxon>Alphaproteobacteria</taxon>
        <taxon>Rhodobacterales</taxon>
        <taxon>Paracoccaceae</taxon>
        <taxon>Pararhodobacter</taxon>
    </lineage>
</organism>
<keyword evidence="1" id="KW-0732">Signal</keyword>
<dbReference type="Proteomes" id="UP000245911">
    <property type="component" value="Unassembled WGS sequence"/>
</dbReference>
<dbReference type="AlphaFoldDB" id="A0A2T8HZ22"/>
<dbReference type="OrthoDB" id="7720278at2"/>
<reference evidence="2 3" key="1">
    <citation type="submission" date="2018-04" db="EMBL/GenBank/DDBJ databases">
        <title>Pararhodobacter oceanense sp. nov., isolated from marine intertidal sediment.</title>
        <authorList>
            <person name="Wang X.-L."/>
            <person name="Du Z.-J."/>
        </authorList>
    </citation>
    <scope>NUCLEOTIDE SEQUENCE [LARGE SCALE GENOMIC DNA]</scope>
    <source>
        <strain evidence="2 3">AM505</strain>
    </source>
</reference>
<evidence type="ECO:0000256" key="1">
    <source>
        <dbReference type="SAM" id="SignalP"/>
    </source>
</evidence>
<gene>
    <name evidence="2" type="ORF">DDE20_03990</name>
</gene>
<comment type="caution">
    <text evidence="2">The sequence shown here is derived from an EMBL/GenBank/DDBJ whole genome shotgun (WGS) entry which is preliminary data.</text>
</comment>
<name>A0A2T8HZ22_9RHOB</name>
<proteinExistence type="predicted"/>
<evidence type="ECO:0008006" key="4">
    <source>
        <dbReference type="Google" id="ProtNLM"/>
    </source>
</evidence>
<feature type="chain" id="PRO_5015506835" description="Outer membrane protein beta-barrel domain-containing protein" evidence="1">
    <location>
        <begin position="22"/>
        <end position="204"/>
    </location>
</feature>
<accession>A0A2T8HZ22</accession>
<feature type="signal peptide" evidence="1">
    <location>
        <begin position="1"/>
        <end position="21"/>
    </location>
</feature>
<evidence type="ECO:0000313" key="3">
    <source>
        <dbReference type="Proteomes" id="UP000245911"/>
    </source>
</evidence>
<dbReference type="EMBL" id="QDKM01000001">
    <property type="protein sequence ID" value="PVH30686.1"/>
    <property type="molecule type" value="Genomic_DNA"/>
</dbReference>